<reference evidence="2 3" key="1">
    <citation type="journal article" date="2020" name="Biotechnol. Biofuels">
        <title>New insights from the biogas microbiome by comprehensive genome-resolved metagenomics of nearly 1600 species originating from multiple anaerobic digesters.</title>
        <authorList>
            <person name="Campanaro S."/>
            <person name="Treu L."/>
            <person name="Rodriguez-R L.M."/>
            <person name="Kovalovszki A."/>
            <person name="Ziels R.M."/>
            <person name="Maus I."/>
            <person name="Zhu X."/>
            <person name="Kougias P.G."/>
            <person name="Basile A."/>
            <person name="Luo G."/>
            <person name="Schluter A."/>
            <person name="Konstantinidis K.T."/>
            <person name="Angelidaki I."/>
        </authorList>
    </citation>
    <scope>NUCLEOTIDE SEQUENCE [LARGE SCALE GENOMIC DNA]</scope>
    <source>
        <strain evidence="2">AS06rmzACSIP_65</strain>
    </source>
</reference>
<evidence type="ECO:0000256" key="1">
    <source>
        <dbReference type="SAM" id="Phobius"/>
    </source>
</evidence>
<proteinExistence type="predicted"/>
<organism evidence="2 3">
    <name type="scientific">Candidatus Dojkabacteria bacterium</name>
    <dbReference type="NCBI Taxonomy" id="2099670"/>
    <lineage>
        <taxon>Bacteria</taxon>
        <taxon>Candidatus Dojkabacteria</taxon>
    </lineage>
</organism>
<feature type="transmembrane region" description="Helical" evidence="1">
    <location>
        <begin position="237"/>
        <end position="258"/>
    </location>
</feature>
<sequence length="270" mass="30936">MKPKESRRNIIYYFKVWRQVVRGGLKRSYLYKTDVLVRVLRTILVLGIQIFFLSILFGDKELYVGWSKSEAYLVVGIWNLLNYLGWSLFSTNLLYLESKVLDGKFDYILLKPLSSSWYASFSDFFINNFITALSGLTLIFYYIIAEFGNISLINILVGLVAIFISLLIWYSIYLFFASFTISNPRNGVLSIAKELLGLTKYPIDVFGDNLKAIFYTVLPIAFLTTIPANIIRGEIGYGYLVISLGIGLFILLLAKLVWRWNVKKYSSASS</sequence>
<feature type="transmembrane region" description="Helical" evidence="1">
    <location>
        <begin position="77"/>
        <end position="96"/>
    </location>
</feature>
<dbReference type="PANTHER" id="PTHR36833">
    <property type="entry name" value="SLR0610 PROTEIN-RELATED"/>
    <property type="match status" value="1"/>
</dbReference>
<dbReference type="AlphaFoldDB" id="A0A847CZC9"/>
<feature type="transmembrane region" description="Helical" evidence="1">
    <location>
        <begin position="212"/>
        <end position="231"/>
    </location>
</feature>
<evidence type="ECO:0000313" key="3">
    <source>
        <dbReference type="Proteomes" id="UP000545876"/>
    </source>
</evidence>
<dbReference type="InterPro" id="IPR010390">
    <property type="entry name" value="ABC-2_transporter-like"/>
</dbReference>
<protein>
    <recommendedName>
        <fullName evidence="4">ABC transporter permease</fullName>
    </recommendedName>
</protein>
<feature type="transmembrane region" description="Helical" evidence="1">
    <location>
        <begin position="150"/>
        <end position="176"/>
    </location>
</feature>
<keyword evidence="1" id="KW-1133">Transmembrane helix</keyword>
<dbReference type="PANTHER" id="PTHR36833:SF1">
    <property type="entry name" value="INTEGRAL MEMBRANE TRANSPORT PROTEIN"/>
    <property type="match status" value="1"/>
</dbReference>
<comment type="caution">
    <text evidence="2">The sequence shown here is derived from an EMBL/GenBank/DDBJ whole genome shotgun (WGS) entry which is preliminary data.</text>
</comment>
<accession>A0A847CZC9</accession>
<evidence type="ECO:0000313" key="2">
    <source>
        <dbReference type="EMBL" id="NLD25308.1"/>
    </source>
</evidence>
<feature type="transmembrane region" description="Helical" evidence="1">
    <location>
        <begin position="117"/>
        <end position="144"/>
    </location>
</feature>
<evidence type="ECO:0008006" key="4">
    <source>
        <dbReference type="Google" id="ProtNLM"/>
    </source>
</evidence>
<feature type="transmembrane region" description="Helical" evidence="1">
    <location>
        <begin position="35"/>
        <end position="57"/>
    </location>
</feature>
<dbReference type="Pfam" id="PF06182">
    <property type="entry name" value="ABC2_membrane_6"/>
    <property type="match status" value="1"/>
</dbReference>
<dbReference type="Proteomes" id="UP000545876">
    <property type="component" value="Unassembled WGS sequence"/>
</dbReference>
<gene>
    <name evidence="2" type="ORF">GX656_01550</name>
</gene>
<keyword evidence="1" id="KW-0472">Membrane</keyword>
<keyword evidence="1" id="KW-0812">Transmembrane</keyword>
<dbReference type="EMBL" id="JAAZBX010000004">
    <property type="protein sequence ID" value="NLD25308.1"/>
    <property type="molecule type" value="Genomic_DNA"/>
</dbReference>
<name>A0A847CZC9_9BACT</name>